<evidence type="ECO:0000259" key="9">
    <source>
        <dbReference type="PROSITE" id="PS50850"/>
    </source>
</evidence>
<dbReference type="PANTHER" id="PTHR43266">
    <property type="entry name" value="MACROLIDE-EFFLUX PROTEIN"/>
    <property type="match status" value="1"/>
</dbReference>
<accession>A0ABX0XSD1</accession>
<feature type="transmembrane region" description="Helical" evidence="8">
    <location>
        <begin position="61"/>
        <end position="82"/>
    </location>
</feature>
<feature type="transmembrane region" description="Helical" evidence="8">
    <location>
        <begin position="264"/>
        <end position="285"/>
    </location>
</feature>
<dbReference type="CDD" id="cd06173">
    <property type="entry name" value="MFS_MefA_like"/>
    <property type="match status" value="1"/>
</dbReference>
<dbReference type="PROSITE" id="PS50850">
    <property type="entry name" value="MFS"/>
    <property type="match status" value="1"/>
</dbReference>
<keyword evidence="6 8" id="KW-0472">Membrane</keyword>
<feature type="transmembrane region" description="Helical" evidence="8">
    <location>
        <begin position="224"/>
        <end position="244"/>
    </location>
</feature>
<feature type="domain" description="Major facilitator superfamily (MFS) profile" evidence="9">
    <location>
        <begin position="30"/>
        <end position="407"/>
    </location>
</feature>
<dbReference type="InterPro" id="IPR020846">
    <property type="entry name" value="MFS_dom"/>
</dbReference>
<evidence type="ECO:0000256" key="5">
    <source>
        <dbReference type="ARBA" id="ARBA00022989"/>
    </source>
</evidence>
<keyword evidence="2" id="KW-0813">Transport</keyword>
<feature type="transmembrane region" description="Helical" evidence="8">
    <location>
        <begin position="294"/>
        <end position="316"/>
    </location>
</feature>
<feature type="transmembrane region" description="Helical" evidence="8">
    <location>
        <begin position="185"/>
        <end position="203"/>
    </location>
</feature>
<feature type="transmembrane region" description="Helical" evidence="8">
    <location>
        <begin position="34"/>
        <end position="55"/>
    </location>
</feature>
<gene>
    <name evidence="10" type="ORF">HC031_02950</name>
</gene>
<evidence type="ECO:0000256" key="6">
    <source>
        <dbReference type="ARBA" id="ARBA00023136"/>
    </source>
</evidence>
<reference evidence="10 11" key="1">
    <citation type="submission" date="2020-03" db="EMBL/GenBank/DDBJ databases">
        <title>WGS of the type strain of Planosporangium spp.</title>
        <authorList>
            <person name="Thawai C."/>
        </authorList>
    </citation>
    <scope>NUCLEOTIDE SEQUENCE [LARGE SCALE GENOMIC DNA]</scope>
    <source>
        <strain evidence="10 11">TBRC 5610</strain>
    </source>
</reference>
<evidence type="ECO:0000256" key="1">
    <source>
        <dbReference type="ARBA" id="ARBA00004651"/>
    </source>
</evidence>
<feature type="transmembrane region" description="Helical" evidence="8">
    <location>
        <begin position="153"/>
        <end position="179"/>
    </location>
</feature>
<protein>
    <submittedName>
        <fullName evidence="10">MFS transporter</fullName>
    </submittedName>
</protein>
<dbReference type="Proteomes" id="UP000722989">
    <property type="component" value="Unassembled WGS sequence"/>
</dbReference>
<evidence type="ECO:0000256" key="7">
    <source>
        <dbReference type="SAM" id="MobiDB-lite"/>
    </source>
</evidence>
<evidence type="ECO:0000256" key="3">
    <source>
        <dbReference type="ARBA" id="ARBA00022475"/>
    </source>
</evidence>
<comment type="subcellular location">
    <subcellularLocation>
        <location evidence="1">Cell membrane</location>
        <topology evidence="1">Multi-pass membrane protein</topology>
    </subcellularLocation>
</comment>
<keyword evidence="11" id="KW-1185">Reference proteome</keyword>
<dbReference type="Gene3D" id="1.20.1250.20">
    <property type="entry name" value="MFS general substrate transporter like domains"/>
    <property type="match status" value="1"/>
</dbReference>
<name>A0ABX0XSD1_9ACTN</name>
<feature type="transmembrane region" description="Helical" evidence="8">
    <location>
        <begin position="384"/>
        <end position="406"/>
    </location>
</feature>
<evidence type="ECO:0000256" key="2">
    <source>
        <dbReference type="ARBA" id="ARBA00022448"/>
    </source>
</evidence>
<keyword evidence="5 8" id="KW-1133">Transmembrane helix</keyword>
<feature type="transmembrane region" description="Helical" evidence="8">
    <location>
        <begin position="119"/>
        <end position="141"/>
    </location>
</feature>
<dbReference type="EMBL" id="JAATVY010000002">
    <property type="protein sequence ID" value="NJC68688.1"/>
    <property type="molecule type" value="Genomic_DNA"/>
</dbReference>
<feature type="region of interest" description="Disordered" evidence="7">
    <location>
        <begin position="1"/>
        <end position="25"/>
    </location>
</feature>
<evidence type="ECO:0000313" key="11">
    <source>
        <dbReference type="Proteomes" id="UP000722989"/>
    </source>
</evidence>
<dbReference type="InterPro" id="IPR036259">
    <property type="entry name" value="MFS_trans_sf"/>
</dbReference>
<sequence>MSFTSAPGAVGARRSGTAEPAPSGPRWRDVRIAALARGASVGGDLLAATALLLALQGRGEGGLAVAAVFVAASAPLALLAPLSGRLVDRVDSRLLLTVVGLAQAACCVGMAWAHSTAVLVTLVAVVAAGASVVQPTFAALLPEMVGRDHLPRAMAAMQAASSVGMLAGPPVAGLLLGAYGLRVPLLVDAATFVGISVAGMLIATRRGSPSRETAAARHTASWSLWRDPLLAPIVLMVGLVIVVVSGANVVEIFFVRQTLHASTVVYGLVGAVWTGFMVLGSWLVAHLRADDTGYALLTAGALGATSAVVAACGLVPNAGWLAVLYTFGGIGNGALNSTGGVLLSRRAPSAVRGRAFGYYGAVNSAASIGGFAAAGVLVERFTPATLLVASGSLGVLAVAVCLLPALRAVRRERARTAERPTVPTTA</sequence>
<evidence type="ECO:0000256" key="8">
    <source>
        <dbReference type="SAM" id="Phobius"/>
    </source>
</evidence>
<dbReference type="InterPro" id="IPR011701">
    <property type="entry name" value="MFS"/>
</dbReference>
<proteinExistence type="predicted"/>
<feature type="transmembrane region" description="Helical" evidence="8">
    <location>
        <begin position="94"/>
        <end position="113"/>
    </location>
</feature>
<keyword evidence="4 8" id="KW-0812">Transmembrane</keyword>
<dbReference type="SUPFAM" id="SSF103473">
    <property type="entry name" value="MFS general substrate transporter"/>
    <property type="match status" value="1"/>
</dbReference>
<evidence type="ECO:0000256" key="4">
    <source>
        <dbReference type="ARBA" id="ARBA00022692"/>
    </source>
</evidence>
<organism evidence="10 11">
    <name type="scientific">Planosporangium thailandense</name>
    <dbReference type="NCBI Taxonomy" id="765197"/>
    <lineage>
        <taxon>Bacteria</taxon>
        <taxon>Bacillati</taxon>
        <taxon>Actinomycetota</taxon>
        <taxon>Actinomycetes</taxon>
        <taxon>Micromonosporales</taxon>
        <taxon>Micromonosporaceae</taxon>
        <taxon>Planosporangium</taxon>
    </lineage>
</organism>
<dbReference type="RefSeq" id="WP_167923604.1">
    <property type="nucleotide sequence ID" value="NZ_JAATVY010000002.1"/>
</dbReference>
<evidence type="ECO:0000313" key="10">
    <source>
        <dbReference type="EMBL" id="NJC68688.1"/>
    </source>
</evidence>
<dbReference type="PANTHER" id="PTHR43266:SF2">
    <property type="entry name" value="MAJOR FACILITATOR SUPERFAMILY (MFS) PROFILE DOMAIN-CONTAINING PROTEIN"/>
    <property type="match status" value="1"/>
</dbReference>
<comment type="caution">
    <text evidence="10">The sequence shown here is derived from an EMBL/GenBank/DDBJ whole genome shotgun (WGS) entry which is preliminary data.</text>
</comment>
<dbReference type="Pfam" id="PF07690">
    <property type="entry name" value="MFS_1"/>
    <property type="match status" value="1"/>
</dbReference>
<feature type="transmembrane region" description="Helical" evidence="8">
    <location>
        <begin position="356"/>
        <end position="378"/>
    </location>
</feature>
<feature type="transmembrane region" description="Helical" evidence="8">
    <location>
        <begin position="322"/>
        <end position="344"/>
    </location>
</feature>
<keyword evidence="3" id="KW-1003">Cell membrane</keyword>